<evidence type="ECO:0000256" key="1">
    <source>
        <dbReference type="SAM" id="Phobius"/>
    </source>
</evidence>
<dbReference type="EMBL" id="FOEF01000012">
    <property type="protein sequence ID" value="SEP48680.1"/>
    <property type="molecule type" value="Genomic_DNA"/>
</dbReference>
<feature type="transmembrane region" description="Helical" evidence="1">
    <location>
        <begin position="169"/>
        <end position="199"/>
    </location>
</feature>
<keyword evidence="3" id="KW-1185">Reference proteome</keyword>
<feature type="transmembrane region" description="Helical" evidence="1">
    <location>
        <begin position="219"/>
        <end position="242"/>
    </location>
</feature>
<organism evidence="2 3">
    <name type="scientific">Amycolatopsis saalfeldensis</name>
    <dbReference type="NCBI Taxonomy" id="394193"/>
    <lineage>
        <taxon>Bacteria</taxon>
        <taxon>Bacillati</taxon>
        <taxon>Actinomycetota</taxon>
        <taxon>Actinomycetes</taxon>
        <taxon>Pseudonocardiales</taxon>
        <taxon>Pseudonocardiaceae</taxon>
        <taxon>Amycolatopsis</taxon>
    </lineage>
</organism>
<feature type="transmembrane region" description="Helical" evidence="1">
    <location>
        <begin position="75"/>
        <end position="100"/>
    </location>
</feature>
<dbReference type="AlphaFoldDB" id="A0A1H8Y8R8"/>
<proteinExistence type="predicted"/>
<dbReference type="Proteomes" id="UP000198582">
    <property type="component" value="Unassembled WGS sequence"/>
</dbReference>
<dbReference type="PANTHER" id="PTHR30188:SF4">
    <property type="entry name" value="PROTEIN TRIGALACTOSYLDIACYLGLYCEROL 1, CHLOROPLASTIC"/>
    <property type="match status" value="1"/>
</dbReference>
<dbReference type="InterPro" id="IPR030802">
    <property type="entry name" value="Permease_MalE"/>
</dbReference>
<dbReference type="GO" id="GO:0005548">
    <property type="term" value="F:phospholipid transporter activity"/>
    <property type="evidence" value="ECO:0007669"/>
    <property type="project" value="TreeGrafter"/>
</dbReference>
<dbReference type="Pfam" id="PF02405">
    <property type="entry name" value="MlaE"/>
    <property type="match status" value="1"/>
</dbReference>
<dbReference type="PANTHER" id="PTHR30188">
    <property type="entry name" value="ABC TRANSPORTER PERMEASE PROTEIN-RELATED"/>
    <property type="match status" value="1"/>
</dbReference>
<dbReference type="GO" id="GO:0043190">
    <property type="term" value="C:ATP-binding cassette (ABC) transporter complex"/>
    <property type="evidence" value="ECO:0007669"/>
    <property type="project" value="InterPro"/>
</dbReference>
<gene>
    <name evidence="2" type="ORF">SAMN04489732_112109</name>
</gene>
<feature type="transmembrane region" description="Helical" evidence="1">
    <location>
        <begin position="254"/>
        <end position="277"/>
    </location>
</feature>
<protein>
    <submittedName>
        <fullName evidence="2">Phospholipid/cholesterol/gamma-HCH transport system permease protein</fullName>
    </submittedName>
</protein>
<dbReference type="RefSeq" id="WP_245787493.1">
    <property type="nucleotide sequence ID" value="NZ_FOEF01000012.1"/>
</dbReference>
<keyword evidence="1" id="KW-0472">Membrane</keyword>
<feature type="transmembrane region" description="Helical" evidence="1">
    <location>
        <begin position="120"/>
        <end position="138"/>
    </location>
</feature>
<evidence type="ECO:0000313" key="2">
    <source>
        <dbReference type="EMBL" id="SEP48680.1"/>
    </source>
</evidence>
<sequence length="288" mass="30637">MTDVITAGESGAAPPRRRVRGTERVIGVVPGPVRTVVLEVGRICQLLGQVLVSAIRHPRGYWKDTLDEMYALLRLCFWPATISMAGFGFLITVMGVGLLGLLGAANRMGAFWVMADIREIAAFMVGMVVAGVIGTSITSDLGARRAREELDALKVLGMDVLRMLVIPRVIATAVMCALLNCLTSFVGVLLGLVAVSALADTTSGAYIDSMSHNLYAADVWGAELKTLLTGLFIGVICSYKGLNAGGGPEGVGRAVNQAVVICFAMVWVFNFFFNAIAQGLNPNLLMLR</sequence>
<keyword evidence="1" id="KW-1133">Transmembrane helix</keyword>
<reference evidence="2 3" key="1">
    <citation type="submission" date="2016-10" db="EMBL/GenBank/DDBJ databases">
        <authorList>
            <person name="de Groot N.N."/>
        </authorList>
    </citation>
    <scope>NUCLEOTIDE SEQUENCE [LARGE SCALE GENOMIC DNA]</scope>
    <source>
        <strain evidence="2 3">DSM 44993</strain>
    </source>
</reference>
<dbReference type="STRING" id="394193.SAMN04489732_112109"/>
<accession>A0A1H8Y8R8</accession>
<name>A0A1H8Y8R8_9PSEU</name>
<keyword evidence="1" id="KW-0812">Transmembrane</keyword>
<evidence type="ECO:0000313" key="3">
    <source>
        <dbReference type="Proteomes" id="UP000198582"/>
    </source>
</evidence>